<keyword evidence="3" id="KW-1185">Reference proteome</keyword>
<dbReference type="GO" id="GO:0009231">
    <property type="term" value="P:riboflavin biosynthetic process"/>
    <property type="evidence" value="ECO:0007669"/>
    <property type="project" value="InterPro"/>
</dbReference>
<dbReference type="AlphaFoldDB" id="A0A4R5BGS4"/>
<dbReference type="Gene3D" id="3.40.430.10">
    <property type="entry name" value="Dihydrofolate Reductase, subunit A"/>
    <property type="match status" value="1"/>
</dbReference>
<organism evidence="2 3">
    <name type="scientific">Actinomadura darangshiensis</name>
    <dbReference type="NCBI Taxonomy" id="705336"/>
    <lineage>
        <taxon>Bacteria</taxon>
        <taxon>Bacillati</taxon>
        <taxon>Actinomycetota</taxon>
        <taxon>Actinomycetes</taxon>
        <taxon>Streptosporangiales</taxon>
        <taxon>Thermomonosporaceae</taxon>
        <taxon>Actinomadura</taxon>
    </lineage>
</organism>
<comment type="caution">
    <text evidence="2">The sequence shown here is derived from an EMBL/GenBank/DDBJ whole genome shotgun (WGS) entry which is preliminary data.</text>
</comment>
<evidence type="ECO:0000313" key="2">
    <source>
        <dbReference type="EMBL" id="TDD84513.1"/>
    </source>
</evidence>
<dbReference type="InterPro" id="IPR050765">
    <property type="entry name" value="Riboflavin_Biosynth_HTPR"/>
</dbReference>
<sequence>MRKIFAAYFVSLDGVYEAPQKWHFPYQNAQMEQAVAAQMDDSDTMLLGRRTYEEFAGAFMNADPSNALAAHMAATPKYVASTTLDDLEWKNSTLLKDDVPGHVARLKEEPGRDILLNGSATLMRSLLREGLVDELRLLVHPVVVGSGARLFEDVKKTPFHLADSAVFDNGVLSLRYEPR</sequence>
<accession>A0A4R5BGS4</accession>
<dbReference type="RefSeq" id="WP_132197286.1">
    <property type="nucleotide sequence ID" value="NZ_SMKY01000044.1"/>
</dbReference>
<dbReference type="GO" id="GO:0008703">
    <property type="term" value="F:5-amino-6-(5-phosphoribosylamino)uracil reductase activity"/>
    <property type="evidence" value="ECO:0007669"/>
    <property type="project" value="InterPro"/>
</dbReference>
<feature type="domain" description="Bacterial bifunctional deaminase-reductase C-terminal" evidence="1">
    <location>
        <begin position="2"/>
        <end position="172"/>
    </location>
</feature>
<dbReference type="Proteomes" id="UP000295578">
    <property type="component" value="Unassembled WGS sequence"/>
</dbReference>
<evidence type="ECO:0000313" key="3">
    <source>
        <dbReference type="Proteomes" id="UP000295578"/>
    </source>
</evidence>
<dbReference type="EMBL" id="SMKY01000044">
    <property type="protein sequence ID" value="TDD84513.1"/>
    <property type="molecule type" value="Genomic_DNA"/>
</dbReference>
<dbReference type="OrthoDB" id="3471694at2"/>
<proteinExistence type="predicted"/>
<dbReference type="InterPro" id="IPR024072">
    <property type="entry name" value="DHFR-like_dom_sf"/>
</dbReference>
<protein>
    <submittedName>
        <fullName evidence="2">Dihydrofolate reductase</fullName>
    </submittedName>
</protein>
<dbReference type="Pfam" id="PF01872">
    <property type="entry name" value="RibD_C"/>
    <property type="match status" value="1"/>
</dbReference>
<dbReference type="InterPro" id="IPR002734">
    <property type="entry name" value="RibDG_C"/>
</dbReference>
<name>A0A4R5BGS4_9ACTN</name>
<evidence type="ECO:0000259" key="1">
    <source>
        <dbReference type="Pfam" id="PF01872"/>
    </source>
</evidence>
<dbReference type="SUPFAM" id="SSF53597">
    <property type="entry name" value="Dihydrofolate reductase-like"/>
    <property type="match status" value="1"/>
</dbReference>
<dbReference type="PANTHER" id="PTHR38011">
    <property type="entry name" value="DIHYDROFOLATE REDUCTASE FAMILY PROTEIN (AFU_ORTHOLOGUE AFUA_8G06820)"/>
    <property type="match status" value="1"/>
</dbReference>
<gene>
    <name evidence="2" type="ORF">E1293_12825</name>
</gene>
<reference evidence="2 3" key="1">
    <citation type="submission" date="2019-03" db="EMBL/GenBank/DDBJ databases">
        <title>Draft genome sequences of novel Actinobacteria.</title>
        <authorList>
            <person name="Sahin N."/>
            <person name="Ay H."/>
            <person name="Saygin H."/>
        </authorList>
    </citation>
    <scope>NUCLEOTIDE SEQUENCE [LARGE SCALE GENOMIC DNA]</scope>
    <source>
        <strain evidence="2 3">DSM 45941</strain>
    </source>
</reference>
<dbReference type="PANTHER" id="PTHR38011:SF11">
    <property type="entry name" value="2,5-DIAMINO-6-RIBOSYLAMINO-4(3H)-PYRIMIDINONE 5'-PHOSPHATE REDUCTASE"/>
    <property type="match status" value="1"/>
</dbReference>